<dbReference type="STRING" id="197479.BFW38_05780"/>
<keyword evidence="2" id="KW-1185">Reference proteome</keyword>
<gene>
    <name evidence="1" type="ORF">BFW38_05780</name>
</gene>
<organism evidence="1 2">
    <name type="scientific">Terasakiispira papahanaumokuakeensis</name>
    <dbReference type="NCBI Taxonomy" id="197479"/>
    <lineage>
        <taxon>Bacteria</taxon>
        <taxon>Pseudomonadati</taxon>
        <taxon>Pseudomonadota</taxon>
        <taxon>Gammaproteobacteria</taxon>
        <taxon>Oceanospirillales</taxon>
        <taxon>Terasakiispira</taxon>
    </lineage>
</organism>
<dbReference type="OrthoDB" id="9801841at2"/>
<dbReference type="Proteomes" id="UP000094291">
    <property type="component" value="Unassembled WGS sequence"/>
</dbReference>
<evidence type="ECO:0000313" key="2">
    <source>
        <dbReference type="Proteomes" id="UP000094291"/>
    </source>
</evidence>
<comment type="caution">
    <text evidence="1">The sequence shown here is derived from an EMBL/GenBank/DDBJ whole genome shotgun (WGS) entry which is preliminary data.</text>
</comment>
<dbReference type="NCBIfam" id="TIGR03373">
    <property type="entry name" value="VI_minor_4"/>
    <property type="match status" value="1"/>
</dbReference>
<proteinExistence type="predicted"/>
<protein>
    <submittedName>
        <fullName evidence="1">Type VI secretion-associated protein</fullName>
    </submittedName>
</protein>
<dbReference type="InterPro" id="IPR017748">
    <property type="entry name" value="TagF"/>
</dbReference>
<dbReference type="EMBL" id="MDTQ01000001">
    <property type="protein sequence ID" value="ODC03126.1"/>
    <property type="molecule type" value="Genomic_DNA"/>
</dbReference>
<name>A0A1E2V8F9_9GAMM</name>
<dbReference type="AlphaFoldDB" id="A0A1E2V8F9"/>
<dbReference type="InterPro" id="IPR038225">
    <property type="entry name" value="TagF_sf"/>
</dbReference>
<accession>A0A1E2V8F9</accession>
<dbReference type="Pfam" id="PF09867">
    <property type="entry name" value="TagF_N"/>
    <property type="match status" value="1"/>
</dbReference>
<evidence type="ECO:0000313" key="1">
    <source>
        <dbReference type="EMBL" id="ODC03126.1"/>
    </source>
</evidence>
<reference evidence="1 2" key="1">
    <citation type="submission" date="2016-08" db="EMBL/GenBank/DDBJ databases">
        <authorList>
            <person name="Seilhamer J.J."/>
        </authorList>
    </citation>
    <scope>NUCLEOTIDE SEQUENCE [LARGE SCALE GENOMIC DNA]</scope>
    <source>
        <strain evidence="1 2">PH27A</strain>
    </source>
</reference>
<sequence>MPGRLGCFGKLPSHADFIGINAHDETVRALDGWLQRSLVDWAETEPHWVAQFDALPLNFFSFVDAAGHGLLGGMISSQDASGRRYPFFVFQRLEPSIVAQTEGLGLHTLAETLSGQMRSLLINAVHGGLQPEQVMDHLRPMSTQDVSLYQQVHMRFLQDFSFADIAASLQRDWPEFIPEATLHRLAALMMRWREQPERGMALLPLPAERGLKRSVADLWLRWLQRGLPTDSYGLSGHVSKGHISKGHISKGHNGPEYSSWLLDDFMRPQLLIVPPSSRAVPFFRALQGSAADSEVFDVLASFTVDEPHPGHLQLPDMQQPLHEFTAVFPGQKPVEMSNGWSL</sequence>
<dbReference type="Gene3D" id="3.40.1730.10">
    <property type="entry name" value="pa0076 domain"/>
    <property type="match status" value="1"/>
</dbReference>